<dbReference type="Proteomes" id="UP000244336">
    <property type="component" value="Chromosome 4"/>
</dbReference>
<reference evidence="3 4" key="1">
    <citation type="submission" date="2018-04" db="EMBL/GenBank/DDBJ databases">
        <title>WGS assembly of Panicum hallii var. hallii HAL2.</title>
        <authorList>
            <person name="Lovell J."/>
            <person name="Jenkins J."/>
            <person name="Lowry D."/>
            <person name="Mamidi S."/>
            <person name="Sreedasyam A."/>
            <person name="Weng X."/>
            <person name="Barry K."/>
            <person name="Bonette J."/>
            <person name="Campitelli B."/>
            <person name="Daum C."/>
            <person name="Gordon S."/>
            <person name="Gould B."/>
            <person name="Lipzen A."/>
            <person name="MacQueen A."/>
            <person name="Palacio-Mejia J."/>
            <person name="Plott C."/>
            <person name="Shakirov E."/>
            <person name="Shu S."/>
            <person name="Yoshinaga Y."/>
            <person name="Zane M."/>
            <person name="Rokhsar D."/>
            <person name="Grimwood J."/>
            <person name="Schmutz J."/>
            <person name="Juenger T."/>
        </authorList>
    </citation>
    <scope>NUCLEOTIDE SEQUENCE [LARGE SCALE GENOMIC DNA]</scope>
    <source>
        <strain evidence="4">cv. HAL2</strain>
    </source>
</reference>
<gene>
    <name evidence="3" type="ORF">GQ55_4G289100</name>
</gene>
<dbReference type="Gene3D" id="1.20.1280.50">
    <property type="match status" value="1"/>
</dbReference>
<feature type="region of interest" description="Disordered" evidence="1">
    <location>
        <begin position="100"/>
        <end position="125"/>
    </location>
</feature>
<dbReference type="InterPro" id="IPR055312">
    <property type="entry name" value="FBL15-like"/>
</dbReference>
<dbReference type="PANTHER" id="PTHR34709:SF25">
    <property type="entry name" value="OS06G0688400 PROTEIN"/>
    <property type="match status" value="1"/>
</dbReference>
<dbReference type="PANTHER" id="PTHR34709">
    <property type="entry name" value="OS10G0396666 PROTEIN"/>
    <property type="match status" value="1"/>
</dbReference>
<evidence type="ECO:0000259" key="2">
    <source>
        <dbReference type="PROSITE" id="PS50181"/>
    </source>
</evidence>
<feature type="compositionally biased region" description="Basic and acidic residues" evidence="1">
    <location>
        <begin position="1"/>
        <end position="15"/>
    </location>
</feature>
<keyword evidence="4" id="KW-1185">Reference proteome</keyword>
<protein>
    <recommendedName>
        <fullName evidence="2">F-box domain-containing protein</fullName>
    </recommendedName>
</protein>
<feature type="domain" description="F-box" evidence="2">
    <location>
        <begin position="31"/>
        <end position="78"/>
    </location>
</feature>
<dbReference type="SUPFAM" id="SSF81383">
    <property type="entry name" value="F-box domain"/>
    <property type="match status" value="1"/>
</dbReference>
<dbReference type="SMART" id="SM00256">
    <property type="entry name" value="FBOX"/>
    <property type="match status" value="1"/>
</dbReference>
<accession>A0A2T7E1A7</accession>
<proteinExistence type="predicted"/>
<dbReference type="PROSITE" id="PS50181">
    <property type="entry name" value="FBOX"/>
    <property type="match status" value="1"/>
</dbReference>
<dbReference type="Pfam" id="PF00646">
    <property type="entry name" value="F-box"/>
    <property type="match status" value="1"/>
</dbReference>
<organism evidence="3 4">
    <name type="scientific">Panicum hallii var. hallii</name>
    <dbReference type="NCBI Taxonomy" id="1504633"/>
    <lineage>
        <taxon>Eukaryota</taxon>
        <taxon>Viridiplantae</taxon>
        <taxon>Streptophyta</taxon>
        <taxon>Embryophyta</taxon>
        <taxon>Tracheophyta</taxon>
        <taxon>Spermatophyta</taxon>
        <taxon>Magnoliopsida</taxon>
        <taxon>Liliopsida</taxon>
        <taxon>Poales</taxon>
        <taxon>Poaceae</taxon>
        <taxon>PACMAD clade</taxon>
        <taxon>Panicoideae</taxon>
        <taxon>Panicodae</taxon>
        <taxon>Paniceae</taxon>
        <taxon>Panicinae</taxon>
        <taxon>Panicum</taxon>
        <taxon>Panicum sect. Panicum</taxon>
    </lineage>
</organism>
<dbReference type="InterPro" id="IPR036047">
    <property type="entry name" value="F-box-like_dom_sf"/>
</dbReference>
<evidence type="ECO:0000256" key="1">
    <source>
        <dbReference type="SAM" id="MobiDB-lite"/>
    </source>
</evidence>
<sequence length="125" mass="13864">MHCDGVMDFDGEKRSSAPAGGAGSVGGGEGYDYLSSLPDELLLHILLRLPVAAAARTSTLSRRWRELFADIHGVFLALPAARARARARARIWGRPRRRRGHRPCIFPNPPRRPRPGRRGYLTIGR</sequence>
<evidence type="ECO:0000313" key="4">
    <source>
        <dbReference type="Proteomes" id="UP000244336"/>
    </source>
</evidence>
<dbReference type="EMBL" id="CM009752">
    <property type="protein sequence ID" value="PUZ61600.1"/>
    <property type="molecule type" value="Genomic_DNA"/>
</dbReference>
<dbReference type="InterPro" id="IPR001810">
    <property type="entry name" value="F-box_dom"/>
</dbReference>
<name>A0A2T7E1A7_9POAL</name>
<dbReference type="Gramene" id="PUZ61600">
    <property type="protein sequence ID" value="PUZ61600"/>
    <property type="gene ID" value="GQ55_4G289100"/>
</dbReference>
<evidence type="ECO:0000313" key="3">
    <source>
        <dbReference type="EMBL" id="PUZ61600.1"/>
    </source>
</evidence>
<dbReference type="AlphaFoldDB" id="A0A2T7E1A7"/>
<feature type="region of interest" description="Disordered" evidence="1">
    <location>
        <begin position="1"/>
        <end position="25"/>
    </location>
</feature>